<proteinExistence type="predicted"/>
<comment type="subcellular location">
    <subcellularLocation>
        <location evidence="1">Secreted</location>
    </subcellularLocation>
</comment>
<evidence type="ECO:0000256" key="3">
    <source>
        <dbReference type="ARBA" id="ARBA00022729"/>
    </source>
</evidence>
<feature type="domain" description="C1q" evidence="6">
    <location>
        <begin position="649"/>
        <end position="783"/>
    </location>
</feature>
<comment type="caution">
    <text evidence="7">The sequence shown here is derived from an EMBL/GenBank/DDBJ whole genome shotgun (WGS) entry which is preliminary data.</text>
</comment>
<evidence type="ECO:0000259" key="6">
    <source>
        <dbReference type="PROSITE" id="PS50871"/>
    </source>
</evidence>
<dbReference type="PANTHER" id="PTHR22923:SF102">
    <property type="entry name" value="CEREBELLIN 13-RELATED"/>
    <property type="match status" value="1"/>
</dbReference>
<keyword evidence="4" id="KW-0175">Coiled coil</keyword>
<feature type="compositionally biased region" description="Polar residues" evidence="5">
    <location>
        <begin position="531"/>
        <end position="624"/>
    </location>
</feature>
<keyword evidence="3" id="KW-0732">Signal</keyword>
<protein>
    <recommendedName>
        <fullName evidence="6">C1q domain-containing protein</fullName>
    </recommendedName>
</protein>
<dbReference type="PROSITE" id="PS50871">
    <property type="entry name" value="C1Q"/>
    <property type="match status" value="3"/>
</dbReference>
<gene>
    <name evidence="7" type="ORF">WMY93_027235</name>
</gene>
<dbReference type="SUPFAM" id="SSF49842">
    <property type="entry name" value="TNF-like"/>
    <property type="match status" value="3"/>
</dbReference>
<dbReference type="Gene3D" id="2.60.120.40">
    <property type="match status" value="3"/>
</dbReference>
<feature type="compositionally biased region" description="Polar residues" evidence="5">
    <location>
        <begin position="296"/>
        <end position="347"/>
    </location>
</feature>
<dbReference type="AlphaFoldDB" id="A0AAW0N471"/>
<dbReference type="Pfam" id="PF00386">
    <property type="entry name" value="C1q"/>
    <property type="match status" value="3"/>
</dbReference>
<dbReference type="SUPFAM" id="SSF57997">
    <property type="entry name" value="Tropomyosin"/>
    <property type="match status" value="1"/>
</dbReference>
<feature type="domain" description="C1q" evidence="6">
    <location>
        <begin position="86"/>
        <end position="234"/>
    </location>
</feature>
<sequence length="783" mass="89960">MLDTVYETVKWFDQFCKSADFQNSSVLRKTTAMCIKLYQTSALLHFSHKRRQQQVQSFKQQHQSELEALRSQLTEVQSRVPKMESKLDPKVAFSVGLTNSQTVGPYLVETPLIYEKVFFNMGQAYNSSTGFFTAPVKGAYYFRFTGFVDRPESTGIAILSDSYVLLMVKAKKFSLLERGRIIELHKQSLSQRLTAAEAGRSSVYLSPSAPTDFTTLNMKSLVFLVFLLLILFERSEQELLQTPQTDEEEEQQSRDDLDFVFAELRELRNMVIEQRLGMQILRDKLDQHDEVLKSTQDQLKSTQDQLKSTQDQLKSTQDQLKSTQDQLKSTQDQLKSTQEELNSTKQQHQSELEALRSQLTGTESRVSKMEAELEPKVAFSVGLADNGFVGPFNVDTTLVYERVLYNMGQAYNPVTGVFTAPVKGVYYFRFTGFNFQGSVYLSLSAPTDFTTLNMKSLVFLVFLLLILFERSEQELLQTPQTDEEEQQSRDDLDFVFAELRELRNMVIEQRLGMQILRDKLDQHDEVLKSTQDQLKSTQDQLKSTQDQLKSTQDQLKSTQDQLKSTQDQLKSTQDQLKSTQDQLKSTQDQLKSTQDQLKSTQDQLKSTQDQLQSTQEELNSTKQQHQSELEALRSQLTDVQSRVSKMEAELEPKVAFSVGLKDDEFLGPFSVYTTLVYKRVLYNMGQAYNPITGVFTAPVKGVYYFTFTGFNHMGQPSAIAMFHNDRRIIYNWGQNSEFMYYSNARVIQMEKGDVLYMQLPTNHQLYDNGNNYSTLSGFLLFPL</sequence>
<evidence type="ECO:0000256" key="2">
    <source>
        <dbReference type="ARBA" id="ARBA00022525"/>
    </source>
</evidence>
<dbReference type="PANTHER" id="PTHR22923">
    <property type="entry name" value="CEREBELLIN-RELATED"/>
    <property type="match status" value="1"/>
</dbReference>
<feature type="region of interest" description="Disordered" evidence="5">
    <location>
        <begin position="296"/>
        <end position="348"/>
    </location>
</feature>
<name>A0AAW0N471_9GOBI</name>
<feature type="coiled-coil region" evidence="4">
    <location>
        <begin position="59"/>
        <end position="86"/>
    </location>
</feature>
<reference evidence="8" key="1">
    <citation type="submission" date="2024-04" db="EMBL/GenBank/DDBJ databases">
        <title>Salinicola lusitanus LLJ914,a marine bacterium isolated from the Okinawa Trough.</title>
        <authorList>
            <person name="Li J."/>
        </authorList>
    </citation>
    <scope>NUCLEOTIDE SEQUENCE [LARGE SCALE GENOMIC DNA]</scope>
</reference>
<feature type="region of interest" description="Disordered" evidence="5">
    <location>
        <begin position="531"/>
        <end position="626"/>
    </location>
</feature>
<evidence type="ECO:0000313" key="8">
    <source>
        <dbReference type="Proteomes" id="UP001460270"/>
    </source>
</evidence>
<accession>A0AAW0N471</accession>
<dbReference type="InterPro" id="IPR008983">
    <property type="entry name" value="Tumour_necrosis_fac-like_dom"/>
</dbReference>
<dbReference type="PRINTS" id="PR00007">
    <property type="entry name" value="COMPLEMNTC1Q"/>
</dbReference>
<dbReference type="EMBL" id="JBBPFD010000020">
    <property type="protein sequence ID" value="KAK7884112.1"/>
    <property type="molecule type" value="Genomic_DNA"/>
</dbReference>
<evidence type="ECO:0000256" key="5">
    <source>
        <dbReference type="SAM" id="MobiDB-lite"/>
    </source>
</evidence>
<organism evidence="7 8">
    <name type="scientific">Mugilogobius chulae</name>
    <name type="common">yellowstripe goby</name>
    <dbReference type="NCBI Taxonomy" id="88201"/>
    <lineage>
        <taxon>Eukaryota</taxon>
        <taxon>Metazoa</taxon>
        <taxon>Chordata</taxon>
        <taxon>Craniata</taxon>
        <taxon>Vertebrata</taxon>
        <taxon>Euteleostomi</taxon>
        <taxon>Actinopterygii</taxon>
        <taxon>Neopterygii</taxon>
        <taxon>Teleostei</taxon>
        <taxon>Neoteleostei</taxon>
        <taxon>Acanthomorphata</taxon>
        <taxon>Gobiaria</taxon>
        <taxon>Gobiiformes</taxon>
        <taxon>Gobioidei</taxon>
        <taxon>Gobiidae</taxon>
        <taxon>Gobionellinae</taxon>
        <taxon>Mugilogobius</taxon>
    </lineage>
</organism>
<evidence type="ECO:0000256" key="1">
    <source>
        <dbReference type="ARBA" id="ARBA00004613"/>
    </source>
</evidence>
<keyword evidence="2" id="KW-0964">Secreted</keyword>
<dbReference type="InterPro" id="IPR001073">
    <property type="entry name" value="C1q_dom"/>
</dbReference>
<dbReference type="Proteomes" id="UP001460270">
    <property type="component" value="Unassembled WGS sequence"/>
</dbReference>
<dbReference type="GO" id="GO:0005576">
    <property type="term" value="C:extracellular region"/>
    <property type="evidence" value="ECO:0007669"/>
    <property type="project" value="UniProtKB-SubCell"/>
</dbReference>
<dbReference type="SMART" id="SM00110">
    <property type="entry name" value="C1Q"/>
    <property type="match status" value="2"/>
</dbReference>
<evidence type="ECO:0000313" key="7">
    <source>
        <dbReference type="EMBL" id="KAK7884112.1"/>
    </source>
</evidence>
<keyword evidence="8" id="KW-1185">Reference proteome</keyword>
<dbReference type="Gene3D" id="1.10.287.1490">
    <property type="match status" value="2"/>
</dbReference>
<dbReference type="InterPro" id="IPR050822">
    <property type="entry name" value="Cerebellin_Synaptic_Org"/>
</dbReference>
<evidence type="ECO:0000256" key="4">
    <source>
        <dbReference type="SAM" id="Coils"/>
    </source>
</evidence>
<feature type="domain" description="C1q" evidence="6">
    <location>
        <begin position="372"/>
        <end position="431"/>
    </location>
</feature>